<organism evidence="1 2">
    <name type="scientific">Cloeon dipterum</name>
    <dbReference type="NCBI Taxonomy" id="197152"/>
    <lineage>
        <taxon>Eukaryota</taxon>
        <taxon>Metazoa</taxon>
        <taxon>Ecdysozoa</taxon>
        <taxon>Arthropoda</taxon>
        <taxon>Hexapoda</taxon>
        <taxon>Insecta</taxon>
        <taxon>Pterygota</taxon>
        <taxon>Palaeoptera</taxon>
        <taxon>Ephemeroptera</taxon>
        <taxon>Pisciforma</taxon>
        <taxon>Baetidae</taxon>
        <taxon>Cloeon</taxon>
    </lineage>
</organism>
<dbReference type="EMBL" id="CADEPI010000344">
    <property type="protein sequence ID" value="CAB3384287.1"/>
    <property type="molecule type" value="Genomic_DNA"/>
</dbReference>
<evidence type="ECO:0000313" key="2">
    <source>
        <dbReference type="Proteomes" id="UP000494165"/>
    </source>
</evidence>
<sequence length="162" mass="18918">MSENDLPYWQHMYTDETTDIRLEDLVPCSPNNPTPCYVVGMFDNENYFPRLGYVYYYEDQQSFSEAYFMEGSDAIFISDRNPHNEYYFLVGGNVSFRPHNQVPEYLRCQVITPKENAYINIGTLDTRIEEICGPVINGVCYSNNVIAIWTDKQNYKILALNE</sequence>
<accession>A0A8S1E275</accession>
<comment type="caution">
    <text evidence="1">The sequence shown here is derived from an EMBL/GenBank/DDBJ whole genome shotgun (WGS) entry which is preliminary data.</text>
</comment>
<dbReference type="Proteomes" id="UP000494165">
    <property type="component" value="Unassembled WGS sequence"/>
</dbReference>
<dbReference type="AlphaFoldDB" id="A0A8S1E275"/>
<gene>
    <name evidence="1" type="ORF">CLODIP_2_CD12029</name>
</gene>
<proteinExistence type="predicted"/>
<name>A0A8S1E275_9INSE</name>
<protein>
    <submittedName>
        <fullName evidence="1">Uncharacterized protein</fullName>
    </submittedName>
</protein>
<keyword evidence="2" id="KW-1185">Reference proteome</keyword>
<reference evidence="1 2" key="1">
    <citation type="submission" date="2020-04" db="EMBL/GenBank/DDBJ databases">
        <authorList>
            <person name="Alioto T."/>
            <person name="Alioto T."/>
            <person name="Gomez Garrido J."/>
        </authorList>
    </citation>
    <scope>NUCLEOTIDE SEQUENCE [LARGE SCALE GENOMIC DNA]</scope>
</reference>
<evidence type="ECO:0000313" key="1">
    <source>
        <dbReference type="EMBL" id="CAB3384287.1"/>
    </source>
</evidence>